<evidence type="ECO:0000313" key="2">
    <source>
        <dbReference type="Proteomes" id="UP000745663"/>
    </source>
</evidence>
<proteinExistence type="predicted"/>
<protein>
    <recommendedName>
        <fullName evidence="3">Phage tail protein</fullName>
    </recommendedName>
</protein>
<dbReference type="EMBL" id="JACOPV010000008">
    <property type="protein sequence ID" value="MBM5458775.1"/>
    <property type="molecule type" value="Genomic_DNA"/>
</dbReference>
<name>A0ABS2BYS3_9PSED</name>
<dbReference type="RefSeq" id="WP_203584709.1">
    <property type="nucleotide sequence ID" value="NZ_JACOPV010000008.1"/>
</dbReference>
<gene>
    <name evidence="1" type="ORF">H8F21_14500</name>
</gene>
<reference evidence="1 2" key="1">
    <citation type="submission" date="2020-08" db="EMBL/GenBank/DDBJ databases">
        <title>Description of novel Pseudomonas species.</title>
        <authorList>
            <person name="Duman M."/>
            <person name="Mulet M."/>
            <person name="Altun S."/>
            <person name="Saticioglu I.B."/>
            <person name="Lalucat J."/>
            <person name="Garcia-Valdes E."/>
        </authorList>
    </citation>
    <scope>NUCLEOTIDE SEQUENCE [LARGE SCALE GENOMIC DNA]</scope>
    <source>
        <strain evidence="1 2">P66</strain>
    </source>
</reference>
<keyword evidence="2" id="KW-1185">Reference proteome</keyword>
<organism evidence="1 2">
    <name type="scientific">Pseudomonas arcuscaelestis</name>
    <dbReference type="NCBI Taxonomy" id="2710591"/>
    <lineage>
        <taxon>Bacteria</taxon>
        <taxon>Pseudomonadati</taxon>
        <taxon>Pseudomonadota</taxon>
        <taxon>Gammaproteobacteria</taxon>
        <taxon>Pseudomonadales</taxon>
        <taxon>Pseudomonadaceae</taxon>
        <taxon>Pseudomonas</taxon>
    </lineage>
</organism>
<accession>A0ABS2BYS3</accession>
<comment type="caution">
    <text evidence="1">The sequence shown here is derived from an EMBL/GenBank/DDBJ whole genome shotgun (WGS) entry which is preliminary data.</text>
</comment>
<evidence type="ECO:0008006" key="3">
    <source>
        <dbReference type="Google" id="ProtNLM"/>
    </source>
</evidence>
<sequence>MQIYTVDASYLDEKDAFDANEVVENWGPSSNVFLKRSAAKAQVGFQGSLTIADFAEWVAEHVLSLPSHTGAALDLAMVSGPSGIQVQFSVVDRVPDIDSPIEADNPGFLEYALKWFAARRPTIRVYVTEGLFWVERLK</sequence>
<dbReference type="Proteomes" id="UP000745663">
    <property type="component" value="Unassembled WGS sequence"/>
</dbReference>
<evidence type="ECO:0000313" key="1">
    <source>
        <dbReference type="EMBL" id="MBM5458775.1"/>
    </source>
</evidence>